<dbReference type="EMBL" id="VDEP01000471">
    <property type="protein sequence ID" value="KAA1076048.1"/>
    <property type="molecule type" value="Genomic_DNA"/>
</dbReference>
<accession>A0A5B0NUA4</accession>
<evidence type="ECO:0000313" key="1">
    <source>
        <dbReference type="EMBL" id="KAA1076048.1"/>
    </source>
</evidence>
<evidence type="ECO:0000313" key="4">
    <source>
        <dbReference type="Proteomes" id="UP000325313"/>
    </source>
</evidence>
<comment type="caution">
    <text evidence="2">The sequence shown here is derived from an EMBL/GenBank/DDBJ whole genome shotgun (WGS) entry which is preliminary data.</text>
</comment>
<protein>
    <submittedName>
        <fullName evidence="2">Uncharacterized protein</fullName>
    </submittedName>
</protein>
<reference evidence="3 4" key="1">
    <citation type="submission" date="2019-05" db="EMBL/GenBank/DDBJ databases">
        <title>Emergence of the Ug99 lineage of the wheat stem rust pathogen through somatic hybridization.</title>
        <authorList>
            <person name="Li F."/>
            <person name="Upadhyaya N.M."/>
            <person name="Sperschneider J."/>
            <person name="Matny O."/>
            <person name="Nguyen-Phuc H."/>
            <person name="Mago R."/>
            <person name="Raley C."/>
            <person name="Miller M.E."/>
            <person name="Silverstein K.A.T."/>
            <person name="Henningsen E."/>
            <person name="Hirsch C.D."/>
            <person name="Visser B."/>
            <person name="Pretorius Z.A."/>
            <person name="Steffenson B.J."/>
            <person name="Schwessinger B."/>
            <person name="Dodds P.N."/>
            <person name="Figueroa M."/>
        </authorList>
    </citation>
    <scope>NUCLEOTIDE SEQUENCE [LARGE SCALE GENOMIC DNA]</scope>
    <source>
        <strain evidence="2">21-0</strain>
        <strain evidence="1 4">Ug99</strain>
    </source>
</reference>
<dbReference type="Proteomes" id="UP000325313">
    <property type="component" value="Unassembled WGS sequence"/>
</dbReference>
<dbReference type="EMBL" id="VSWC01000092">
    <property type="protein sequence ID" value="KAA1091409.1"/>
    <property type="molecule type" value="Genomic_DNA"/>
</dbReference>
<evidence type="ECO:0000313" key="2">
    <source>
        <dbReference type="EMBL" id="KAA1091409.1"/>
    </source>
</evidence>
<dbReference type="AlphaFoldDB" id="A0A5B0NUA4"/>
<sequence length="81" mass="9358">MGSENPTLQADSEGDKYTTQEHGINLCWHSPNILVKVLQQTFEDCLKRPTFRTRASSRCSLTHERYPMRSIPTHANRNELL</sequence>
<evidence type="ECO:0000313" key="3">
    <source>
        <dbReference type="Proteomes" id="UP000324748"/>
    </source>
</evidence>
<gene>
    <name evidence="2" type="ORF">PGT21_033169</name>
    <name evidence="1" type="ORF">PGTUg99_034645</name>
</gene>
<keyword evidence="3" id="KW-1185">Reference proteome</keyword>
<proteinExistence type="predicted"/>
<dbReference type="OrthoDB" id="413993at2759"/>
<dbReference type="Proteomes" id="UP000324748">
    <property type="component" value="Unassembled WGS sequence"/>
</dbReference>
<organism evidence="2 3">
    <name type="scientific">Puccinia graminis f. sp. tritici</name>
    <dbReference type="NCBI Taxonomy" id="56615"/>
    <lineage>
        <taxon>Eukaryota</taxon>
        <taxon>Fungi</taxon>
        <taxon>Dikarya</taxon>
        <taxon>Basidiomycota</taxon>
        <taxon>Pucciniomycotina</taxon>
        <taxon>Pucciniomycetes</taxon>
        <taxon>Pucciniales</taxon>
        <taxon>Pucciniaceae</taxon>
        <taxon>Puccinia</taxon>
    </lineage>
</organism>
<name>A0A5B0NUA4_PUCGR</name>